<evidence type="ECO:0000313" key="3">
    <source>
        <dbReference type="Proteomes" id="UP000321408"/>
    </source>
</evidence>
<evidence type="ECO:0008006" key="4">
    <source>
        <dbReference type="Google" id="ProtNLM"/>
    </source>
</evidence>
<evidence type="ECO:0000256" key="1">
    <source>
        <dbReference type="SAM" id="MobiDB-lite"/>
    </source>
</evidence>
<dbReference type="EMBL" id="CP042905">
    <property type="protein sequence ID" value="QEE15940.1"/>
    <property type="molecule type" value="Genomic_DNA"/>
</dbReference>
<dbReference type="RefSeq" id="WP_147662835.1">
    <property type="nucleotide sequence ID" value="NZ_CP042905.2"/>
</dbReference>
<sequence>MVKDIFKLMIIHRAASVCIFEQSFNELPGEVDEVVLSGYLVAILALSEEIAKQPINYMQLNTLRISFNVFDKYVMVLITKNEIKYNETLRILQNLSRKFNEKYLVHFEQEFSGNITQFKNFALEVEDLIQMETRYFQYMQERGEKLNNYFQSIDYSWKDLKNGLEKRARILGNWSIRHDLKMDKTLKTTILESRNRGKKMKHKEKKKDNSSGWV</sequence>
<accession>A0A5B9DB14</accession>
<dbReference type="KEGG" id="psyt:DSAG12_01767"/>
<dbReference type="AlphaFoldDB" id="A0A5B9DB14"/>
<feature type="compositionally biased region" description="Basic residues" evidence="1">
    <location>
        <begin position="196"/>
        <end position="205"/>
    </location>
</feature>
<gene>
    <name evidence="2" type="ORF">DSAG12_01767</name>
</gene>
<protein>
    <recommendedName>
        <fullName evidence="4">FUZ/MON1/HPS1 first Longin domain-containing protein</fullName>
    </recommendedName>
</protein>
<feature type="region of interest" description="Disordered" evidence="1">
    <location>
        <begin position="193"/>
        <end position="214"/>
    </location>
</feature>
<dbReference type="GeneID" id="41329760"/>
<name>A0A5B9DB14_9ARCH</name>
<dbReference type="Proteomes" id="UP000321408">
    <property type="component" value="Chromosome"/>
</dbReference>
<organism evidence="2 3">
    <name type="scientific">Promethearchaeum syntrophicum</name>
    <dbReference type="NCBI Taxonomy" id="2594042"/>
    <lineage>
        <taxon>Archaea</taxon>
        <taxon>Promethearchaeati</taxon>
        <taxon>Promethearchaeota</taxon>
        <taxon>Promethearchaeia</taxon>
        <taxon>Promethearchaeales</taxon>
        <taxon>Promethearchaeaceae</taxon>
        <taxon>Promethearchaeum</taxon>
    </lineage>
</organism>
<evidence type="ECO:0000313" key="2">
    <source>
        <dbReference type="EMBL" id="QEE15940.1"/>
    </source>
</evidence>
<keyword evidence="3" id="KW-1185">Reference proteome</keyword>
<reference evidence="2 3" key="1">
    <citation type="journal article" date="2020" name="Nature">
        <title>Isolation of an archaeon at the prokaryote-eukaryote interface.</title>
        <authorList>
            <person name="Imachi H."/>
            <person name="Nobu M.K."/>
            <person name="Nakahara N."/>
            <person name="Morono Y."/>
            <person name="Ogawara M."/>
            <person name="Takaki Y."/>
            <person name="Takano Y."/>
            <person name="Uematsu K."/>
            <person name="Ikuta T."/>
            <person name="Ito M."/>
            <person name="Matsui Y."/>
            <person name="Miyazaki M."/>
            <person name="Murata K."/>
            <person name="Saito Y."/>
            <person name="Sakai S."/>
            <person name="Song C."/>
            <person name="Tasumi E."/>
            <person name="Yamanaka Y."/>
            <person name="Yamaguchi T."/>
            <person name="Kamagata Y."/>
            <person name="Tamaki H."/>
            <person name="Takai K."/>
        </authorList>
    </citation>
    <scope>NUCLEOTIDE SEQUENCE [LARGE SCALE GENOMIC DNA]</scope>
    <source>
        <strain evidence="2 3">MK-D1</strain>
    </source>
</reference>
<proteinExistence type="predicted"/>
<reference evidence="2 3" key="2">
    <citation type="journal article" date="2024" name="Int. J. Syst. Evol. Microbiol.">
        <title>Promethearchaeum syntrophicum gen. nov., sp. nov., an anaerobic, obligately syntrophic archaeon, the first isolate of the lineage 'Asgard' archaea, and proposal of the new archaeal phylum Promethearchaeota phyl. nov. and kingdom Promethearchaeati regn. nov.</title>
        <authorList>
            <person name="Imachi H."/>
            <person name="Nobu M.K."/>
            <person name="Kato S."/>
            <person name="Takaki Y."/>
            <person name="Miyazaki M."/>
            <person name="Miyata M."/>
            <person name="Ogawara M."/>
            <person name="Saito Y."/>
            <person name="Sakai S."/>
            <person name="Tahara Y.O."/>
            <person name="Takano Y."/>
            <person name="Tasumi E."/>
            <person name="Uematsu K."/>
            <person name="Yoshimura T."/>
            <person name="Itoh T."/>
            <person name="Ohkuma M."/>
            <person name="Takai K."/>
        </authorList>
    </citation>
    <scope>NUCLEOTIDE SEQUENCE [LARGE SCALE GENOMIC DNA]</scope>
    <source>
        <strain evidence="2 3">MK-D1</strain>
    </source>
</reference>